<dbReference type="InterPro" id="IPR009078">
    <property type="entry name" value="Ferritin-like_SF"/>
</dbReference>
<dbReference type="RefSeq" id="WP_116775909.1">
    <property type="nucleotide sequence ID" value="NZ_QDKG01000003.1"/>
</dbReference>
<dbReference type="InterPro" id="IPR012347">
    <property type="entry name" value="Ferritin-like"/>
</dbReference>
<protein>
    <submittedName>
        <fullName evidence="2">Aldehyde dehydrogenase</fullName>
    </submittedName>
</protein>
<accession>A0A2T8HJ34</accession>
<dbReference type="Pfam" id="PF09537">
    <property type="entry name" value="DUF2383"/>
    <property type="match status" value="1"/>
</dbReference>
<sequence>MGRISILQDLIEINNDRVAGFHKANDDIKEENIDLKQVFSKYADQSRKFAQELSAEVGRLGEDVDTDKSVAGTLHRAWIDIKSIFTSGDRKSILDEAERGEDAIKAAYRKALEDVEITGDLREILTVQAQEIKEGHDTIKSLRDLAH</sequence>
<name>A0A2T8HJ34_9SPHI</name>
<gene>
    <name evidence="2" type="ORF">DC487_10405</name>
</gene>
<evidence type="ECO:0000313" key="3">
    <source>
        <dbReference type="Proteomes" id="UP000245627"/>
    </source>
</evidence>
<comment type="caution">
    <text evidence="2">The sequence shown here is derived from an EMBL/GenBank/DDBJ whole genome shotgun (WGS) entry which is preliminary data.</text>
</comment>
<dbReference type="EMBL" id="QDKG01000003">
    <property type="protein sequence ID" value="PVH25322.1"/>
    <property type="molecule type" value="Genomic_DNA"/>
</dbReference>
<dbReference type="Proteomes" id="UP000245627">
    <property type="component" value="Unassembled WGS sequence"/>
</dbReference>
<evidence type="ECO:0000259" key="1">
    <source>
        <dbReference type="Pfam" id="PF09537"/>
    </source>
</evidence>
<dbReference type="InterPro" id="IPR016920">
    <property type="entry name" value="UCP029477"/>
</dbReference>
<keyword evidence="3" id="KW-1185">Reference proteome</keyword>
<dbReference type="InterPro" id="IPR019052">
    <property type="entry name" value="DUF2383"/>
</dbReference>
<dbReference type="NCBIfam" id="TIGR02284">
    <property type="entry name" value="PA2169 family four-helix-bundle protein"/>
    <property type="match status" value="1"/>
</dbReference>
<proteinExistence type="predicted"/>
<feature type="domain" description="DUF2383" evidence="1">
    <location>
        <begin position="4"/>
        <end position="114"/>
    </location>
</feature>
<dbReference type="OrthoDB" id="282393at2"/>
<dbReference type="InterPro" id="IPR011971">
    <property type="entry name" value="CHP02284"/>
</dbReference>
<dbReference type="AlphaFoldDB" id="A0A2T8HJ34"/>
<evidence type="ECO:0000313" key="2">
    <source>
        <dbReference type="EMBL" id="PVH25322.1"/>
    </source>
</evidence>
<dbReference type="PIRSF" id="PIRSF029477">
    <property type="entry name" value="UCP029477"/>
    <property type="match status" value="1"/>
</dbReference>
<dbReference type="Gene3D" id="1.20.1260.10">
    <property type="match status" value="1"/>
</dbReference>
<dbReference type="SUPFAM" id="SSF47240">
    <property type="entry name" value="Ferritin-like"/>
    <property type="match status" value="1"/>
</dbReference>
<reference evidence="2 3" key="1">
    <citation type="submission" date="2018-04" db="EMBL/GenBank/DDBJ databases">
        <title>Sphingobacterium cortibacter sp. nov.</title>
        <authorList>
            <person name="Li Y."/>
        </authorList>
    </citation>
    <scope>NUCLEOTIDE SEQUENCE [LARGE SCALE GENOMIC DNA]</scope>
    <source>
        <strain evidence="2 3">2c-3</strain>
    </source>
</reference>
<organism evidence="2 3">
    <name type="scientific">Sphingobacterium corticibacter</name>
    <dbReference type="NCBI Taxonomy" id="2171749"/>
    <lineage>
        <taxon>Bacteria</taxon>
        <taxon>Pseudomonadati</taxon>
        <taxon>Bacteroidota</taxon>
        <taxon>Sphingobacteriia</taxon>
        <taxon>Sphingobacteriales</taxon>
        <taxon>Sphingobacteriaceae</taxon>
        <taxon>Sphingobacterium</taxon>
    </lineage>
</organism>